<gene>
    <name evidence="1" type="ORF">UFOPK3444_01631</name>
</gene>
<proteinExistence type="predicted"/>
<dbReference type="AlphaFoldDB" id="A0A6J7EUL9"/>
<name>A0A6J7EUL9_9ZZZZ</name>
<dbReference type="EMBL" id="CAFBLU010000057">
    <property type="protein sequence ID" value="CAB4883083.1"/>
    <property type="molecule type" value="Genomic_DNA"/>
</dbReference>
<reference evidence="1" key="1">
    <citation type="submission" date="2020-05" db="EMBL/GenBank/DDBJ databases">
        <authorList>
            <person name="Chiriac C."/>
            <person name="Salcher M."/>
            <person name="Ghai R."/>
            <person name="Kavagutti S V."/>
        </authorList>
    </citation>
    <scope>NUCLEOTIDE SEQUENCE</scope>
</reference>
<sequence length="54" mass="6022">MRNGLGHGLVYRASVGYVYDDWQGTLTKLSAKVHDLLQPDIRDDHVCPAPNQLS</sequence>
<organism evidence="1">
    <name type="scientific">freshwater metagenome</name>
    <dbReference type="NCBI Taxonomy" id="449393"/>
    <lineage>
        <taxon>unclassified sequences</taxon>
        <taxon>metagenomes</taxon>
        <taxon>ecological metagenomes</taxon>
    </lineage>
</organism>
<accession>A0A6J7EUL9</accession>
<evidence type="ECO:0000313" key="1">
    <source>
        <dbReference type="EMBL" id="CAB4883083.1"/>
    </source>
</evidence>
<protein>
    <submittedName>
        <fullName evidence="1">Unannotated protein</fullName>
    </submittedName>
</protein>